<protein>
    <submittedName>
        <fullName evidence="3">ThiF domain-containing protein</fullName>
    </submittedName>
</protein>
<feature type="transmembrane region" description="Helical" evidence="2">
    <location>
        <begin position="224"/>
        <end position="250"/>
    </location>
</feature>
<evidence type="ECO:0000256" key="1">
    <source>
        <dbReference type="SAM" id="MobiDB-lite"/>
    </source>
</evidence>
<evidence type="ECO:0000313" key="3">
    <source>
        <dbReference type="EMBL" id="GFH10281.1"/>
    </source>
</evidence>
<feature type="compositionally biased region" description="Gly residues" evidence="1">
    <location>
        <begin position="68"/>
        <end position="90"/>
    </location>
</feature>
<proteinExistence type="predicted"/>
<keyword evidence="2" id="KW-0812">Transmembrane</keyword>
<organism evidence="3 4">
    <name type="scientific">Haematococcus lacustris</name>
    <name type="common">Green alga</name>
    <name type="synonym">Haematococcus pluvialis</name>
    <dbReference type="NCBI Taxonomy" id="44745"/>
    <lineage>
        <taxon>Eukaryota</taxon>
        <taxon>Viridiplantae</taxon>
        <taxon>Chlorophyta</taxon>
        <taxon>core chlorophytes</taxon>
        <taxon>Chlorophyceae</taxon>
        <taxon>CS clade</taxon>
        <taxon>Chlamydomonadales</taxon>
        <taxon>Haematococcaceae</taxon>
        <taxon>Haematococcus</taxon>
    </lineage>
</organism>
<name>A0A699YLA0_HAELA</name>
<feature type="region of interest" description="Disordered" evidence="1">
    <location>
        <begin position="67"/>
        <end position="93"/>
    </location>
</feature>
<evidence type="ECO:0000256" key="2">
    <source>
        <dbReference type="SAM" id="Phobius"/>
    </source>
</evidence>
<keyword evidence="2" id="KW-0472">Membrane</keyword>
<accession>A0A699YLA0</accession>
<keyword evidence="2" id="KW-1133">Transmembrane helix</keyword>
<evidence type="ECO:0000313" key="4">
    <source>
        <dbReference type="Proteomes" id="UP000485058"/>
    </source>
</evidence>
<feature type="non-terminal residue" evidence="3">
    <location>
        <position position="1"/>
    </location>
</feature>
<feature type="non-terminal residue" evidence="3">
    <location>
        <position position="255"/>
    </location>
</feature>
<reference evidence="3 4" key="1">
    <citation type="submission" date="2020-02" db="EMBL/GenBank/DDBJ databases">
        <title>Draft genome sequence of Haematococcus lacustris strain NIES-144.</title>
        <authorList>
            <person name="Morimoto D."/>
            <person name="Nakagawa S."/>
            <person name="Yoshida T."/>
            <person name="Sawayama S."/>
        </authorList>
    </citation>
    <scope>NUCLEOTIDE SEQUENCE [LARGE SCALE GENOMIC DNA]</scope>
    <source>
        <strain evidence="3 4">NIES-144</strain>
    </source>
</reference>
<dbReference type="EMBL" id="BLLF01000302">
    <property type="protein sequence ID" value="GFH10281.1"/>
    <property type="molecule type" value="Genomic_DNA"/>
</dbReference>
<dbReference type="Gene3D" id="3.40.50.720">
    <property type="entry name" value="NAD(P)-binding Rossmann-like Domain"/>
    <property type="match status" value="1"/>
</dbReference>
<comment type="caution">
    <text evidence="3">The sequence shown here is derived from an EMBL/GenBank/DDBJ whole genome shotgun (WGS) entry which is preliminary data.</text>
</comment>
<gene>
    <name evidence="3" type="ORF">HaLaN_05564</name>
</gene>
<dbReference type="Proteomes" id="UP000485058">
    <property type="component" value="Unassembled WGS sequence"/>
</dbReference>
<sequence length="255" mass="25254">VAKNIVLAGVGHVGIADDTPCYQAAFGNFLVSADADPSSTVGQSSAQTLAAMNPLITVSAQPLAFGPRCGGTRGSGSGDAGTDGSGGGGSSSLTQASVEQLKHLVAGYDVVVSTRGVSSQEADGLEQAAAAGAKQLYLAEGPSARVIDYPPLSKALGRSVAQCGGRRPVHPLYQVVRAVRAFEAQEGRPVRAGDETALKATAAALEASEGAATGSISTSLLESWVLDAGLALAAAPAAAVAGGVLANSIIRSISR</sequence>
<keyword evidence="4" id="KW-1185">Reference proteome</keyword>
<dbReference type="AlphaFoldDB" id="A0A699YLA0"/>